<accession>A0A7C8PDY2</accession>
<evidence type="ECO:0000313" key="2">
    <source>
        <dbReference type="Proteomes" id="UP000297595"/>
    </source>
</evidence>
<name>A0A7C8PDY2_ORBOL</name>
<organism evidence="1 2">
    <name type="scientific">Orbilia oligospora</name>
    <name type="common">Nematode-trapping fungus</name>
    <name type="synonym">Arthrobotrys oligospora</name>
    <dbReference type="NCBI Taxonomy" id="2813651"/>
    <lineage>
        <taxon>Eukaryota</taxon>
        <taxon>Fungi</taxon>
        <taxon>Dikarya</taxon>
        <taxon>Ascomycota</taxon>
        <taxon>Pezizomycotina</taxon>
        <taxon>Orbiliomycetes</taxon>
        <taxon>Orbiliales</taxon>
        <taxon>Orbiliaceae</taxon>
        <taxon>Orbilia</taxon>
    </lineage>
</organism>
<evidence type="ECO:0000313" key="1">
    <source>
        <dbReference type="EMBL" id="TGJ73519.1"/>
    </source>
</evidence>
<dbReference type="AlphaFoldDB" id="A0A7C8PDY2"/>
<proteinExistence type="predicted"/>
<dbReference type="Proteomes" id="UP000297595">
    <property type="component" value="Unassembled WGS sequence"/>
</dbReference>
<comment type="caution">
    <text evidence="1">The sequence shown here is derived from an EMBL/GenBank/DDBJ whole genome shotgun (WGS) entry which is preliminary data.</text>
</comment>
<gene>
    <name evidence="1" type="ORF">EYR41_000607</name>
</gene>
<reference evidence="1 2" key="1">
    <citation type="submission" date="2019-03" db="EMBL/GenBank/DDBJ databases">
        <title>Nematode-trapping fungi genome.</title>
        <authorList>
            <person name="Vidal-Diez De Ulzurrun G."/>
        </authorList>
    </citation>
    <scope>NUCLEOTIDE SEQUENCE [LARGE SCALE GENOMIC DNA]</scope>
    <source>
        <strain evidence="1 2">TWF154</strain>
    </source>
</reference>
<sequence>MILSSHQTTNRNRPAIRCQNFHRQCGTIVSNNQSFLATGRNRHRQGKSQGTDRKGSLDPPISKPYKKLIEDLGGKSVQEPRFEISENIKRITSKNLYPAENPTVVAHYNP</sequence>
<dbReference type="EMBL" id="SOZJ01000001">
    <property type="protein sequence ID" value="TGJ73519.1"/>
    <property type="molecule type" value="Genomic_DNA"/>
</dbReference>
<protein>
    <submittedName>
        <fullName evidence="1">Uncharacterized protein</fullName>
    </submittedName>
</protein>